<reference evidence="4 5" key="1">
    <citation type="submission" date="2020-08" db="EMBL/GenBank/DDBJ databases">
        <title>Genomic Encyclopedia of Type Strains, Phase IV (KMG-IV): sequencing the most valuable type-strain genomes for metagenomic binning, comparative biology and taxonomic classification.</title>
        <authorList>
            <person name="Goeker M."/>
        </authorList>
    </citation>
    <scope>NUCLEOTIDE SEQUENCE [LARGE SCALE GENOMIC DNA]</scope>
    <source>
        <strain evidence="4 5">DSM 25701</strain>
    </source>
</reference>
<dbReference type="RefSeq" id="WP_184464968.1">
    <property type="nucleotide sequence ID" value="NZ_JACHHW010000014.1"/>
</dbReference>
<evidence type="ECO:0000259" key="3">
    <source>
        <dbReference type="SMART" id="SM00854"/>
    </source>
</evidence>
<dbReference type="Pfam" id="PF09587">
    <property type="entry name" value="PGA_cap"/>
    <property type="match status" value="1"/>
</dbReference>
<dbReference type="InterPro" id="IPR052169">
    <property type="entry name" value="CW_Biosynth-Accessory"/>
</dbReference>
<dbReference type="InterPro" id="IPR008969">
    <property type="entry name" value="CarboxyPept-like_regulatory"/>
</dbReference>
<keyword evidence="2" id="KW-0732">Signal</keyword>
<keyword evidence="5" id="KW-1185">Reference proteome</keyword>
<evidence type="ECO:0000256" key="2">
    <source>
        <dbReference type="SAM" id="SignalP"/>
    </source>
</evidence>
<dbReference type="PROSITE" id="PS51257">
    <property type="entry name" value="PROKAR_LIPOPROTEIN"/>
    <property type="match status" value="1"/>
</dbReference>
<gene>
    <name evidence="4" type="ORF">HNQ57_003430</name>
</gene>
<evidence type="ECO:0000256" key="1">
    <source>
        <dbReference type="ARBA" id="ARBA00005662"/>
    </source>
</evidence>
<feature type="signal peptide" evidence="2">
    <location>
        <begin position="1"/>
        <end position="27"/>
    </location>
</feature>
<proteinExistence type="inferred from homology"/>
<feature type="chain" id="PRO_5032449061" evidence="2">
    <location>
        <begin position="28"/>
        <end position="754"/>
    </location>
</feature>
<dbReference type="PANTHER" id="PTHR33393:SF13">
    <property type="entry name" value="PGA BIOSYNTHESIS PROTEIN CAPA"/>
    <property type="match status" value="1"/>
</dbReference>
<name>A0A840R9D5_9GAMM</name>
<dbReference type="Gene3D" id="2.60.120.260">
    <property type="entry name" value="Galactose-binding domain-like"/>
    <property type="match status" value="1"/>
</dbReference>
<sequence length="754" mass="81486">MNYSRLICGAGKPLLSLALIHGLLACGAGGPGGVNLNTQYSSDERDYRTNYVSTPISVSGRVVNLAGEPVAMAQLSFIDGAGVTSVSDGDGRFSLTNLDRRNRLLRIDAARYRSEFTVVNLLAPLAESSREIGDVILTDDRDQQLRFVFGGDVAFGRRYLDPLEITPRNEVPKDQPGALILSSSPQSGTQSVLQWIRPYYVDADWGVINFETPCTHRPDTPHPTKEFVFFTLPESLPALTWAGIDYVSLGNNHLFDYQEQGALDTLVNLDAIGIAHSGAGANSAEAMAVSRHLLKGNNYSFFSGTSITGNEHPVSYVATEVKGGAADLSRQDDIATVLNAERDAGVVNFAQLHGGVEYAFTPSTFMLSSMNHVLANGAQMVIAHHPHVAQGVGLIQNKIAVLGLGNLAFDQDRQETLLGLIARVDMVGGDTQQLRMLPVYLEDYRPRLISGNLANKFLRRIGELSTMGLLVYPYQGQGWVALNPADAVALDSTVQITITIPESGSAVVDLRDLASSANSLLMVTAGTGVSMQLGRDQMLYGDFEDWDGDEDVQEAARWNLESESRYVCQSHAYRGNAALCLTRGVEHSGATIAAYRNRIRVVGDELDAPNKDLSLYGYVKAVNAGAISVDAEYYASFGELTFGGEQLYSHSGGSFDWQAFNVKLNMPADIAKAGAEKQGEFNARAVRVFLKQAPPSRGEGLVVFDDVAVINWEAKPALGSVIATPNPFEFIRLTGSPGQVTLNLSFRRHQPAGL</sequence>
<dbReference type="AlphaFoldDB" id="A0A840R9D5"/>
<dbReference type="SMART" id="SM00854">
    <property type="entry name" value="PGA_cap"/>
    <property type="match status" value="1"/>
</dbReference>
<dbReference type="InterPro" id="IPR019079">
    <property type="entry name" value="Capsule_synth_CapA"/>
</dbReference>
<dbReference type="SUPFAM" id="SSF56300">
    <property type="entry name" value="Metallo-dependent phosphatases"/>
    <property type="match status" value="1"/>
</dbReference>
<comment type="similarity">
    <text evidence="1">Belongs to the CapA family.</text>
</comment>
<evidence type="ECO:0000313" key="4">
    <source>
        <dbReference type="EMBL" id="MBB5189128.1"/>
    </source>
</evidence>
<feature type="domain" description="Capsule synthesis protein CapA" evidence="3">
    <location>
        <begin position="146"/>
        <end position="411"/>
    </location>
</feature>
<dbReference type="PANTHER" id="PTHR33393">
    <property type="entry name" value="POLYGLUTAMINE SYNTHESIS ACCESSORY PROTEIN RV0574C-RELATED"/>
    <property type="match status" value="1"/>
</dbReference>
<protein>
    <submittedName>
        <fullName evidence="4">Poly-gamma-glutamate capsule biosynthesis protein CapA/YwtB (Metallophosphatase superfamily)</fullName>
    </submittedName>
</protein>
<dbReference type="SUPFAM" id="SSF49464">
    <property type="entry name" value="Carboxypeptidase regulatory domain-like"/>
    <property type="match status" value="1"/>
</dbReference>
<accession>A0A840R9D5</accession>
<dbReference type="CDD" id="cd07381">
    <property type="entry name" value="MPP_CapA"/>
    <property type="match status" value="1"/>
</dbReference>
<dbReference type="EMBL" id="JACHHW010000014">
    <property type="protein sequence ID" value="MBB5189128.1"/>
    <property type="molecule type" value="Genomic_DNA"/>
</dbReference>
<dbReference type="InterPro" id="IPR029052">
    <property type="entry name" value="Metallo-depent_PP-like"/>
</dbReference>
<dbReference type="Proteomes" id="UP000536640">
    <property type="component" value="Unassembled WGS sequence"/>
</dbReference>
<comment type="caution">
    <text evidence="4">The sequence shown here is derived from an EMBL/GenBank/DDBJ whole genome shotgun (WGS) entry which is preliminary data.</text>
</comment>
<evidence type="ECO:0000313" key="5">
    <source>
        <dbReference type="Proteomes" id="UP000536640"/>
    </source>
</evidence>
<organism evidence="4 5">
    <name type="scientific">Zhongshania antarctica</name>
    <dbReference type="NCBI Taxonomy" id="641702"/>
    <lineage>
        <taxon>Bacteria</taxon>
        <taxon>Pseudomonadati</taxon>
        <taxon>Pseudomonadota</taxon>
        <taxon>Gammaproteobacteria</taxon>
        <taxon>Cellvibrionales</taxon>
        <taxon>Spongiibacteraceae</taxon>
        <taxon>Zhongshania</taxon>
    </lineage>
</organism>